<dbReference type="AlphaFoldDB" id="A0A6M4WZS7"/>
<dbReference type="SUPFAM" id="SSF69318">
    <property type="entry name" value="Integrin alpha N-terminal domain"/>
    <property type="match status" value="1"/>
</dbReference>
<dbReference type="InterPro" id="IPR013517">
    <property type="entry name" value="FG-GAP"/>
</dbReference>
<feature type="region of interest" description="Disordered" evidence="4">
    <location>
        <begin position="1"/>
        <end position="30"/>
    </location>
</feature>
<evidence type="ECO:0000256" key="3">
    <source>
        <dbReference type="ARBA" id="ARBA00023180"/>
    </source>
</evidence>
<evidence type="ECO:0000256" key="2">
    <source>
        <dbReference type="ARBA" id="ARBA00022737"/>
    </source>
</evidence>
<dbReference type="PROSITE" id="PS51470">
    <property type="entry name" value="FG_GAP"/>
    <property type="match status" value="2"/>
</dbReference>
<feature type="compositionally biased region" description="Basic residues" evidence="4">
    <location>
        <begin position="14"/>
        <end position="23"/>
    </location>
</feature>
<keyword evidence="3" id="KW-0325">Glycoprotein</keyword>
<dbReference type="InterPro" id="IPR013519">
    <property type="entry name" value="Int_alpha_beta-p"/>
</dbReference>
<accession>A0A6M4WZS7</accession>
<name>A0A6M4WZS7_9ACTN</name>
<keyword evidence="1" id="KW-0732">Signal</keyword>
<keyword evidence="2" id="KW-0677">Repeat</keyword>
<organism evidence="5 6">
    <name type="scientific">Streptomyces asoensis</name>
    <dbReference type="NCBI Taxonomy" id="249586"/>
    <lineage>
        <taxon>Bacteria</taxon>
        <taxon>Bacillati</taxon>
        <taxon>Actinomycetota</taxon>
        <taxon>Actinomycetes</taxon>
        <taxon>Kitasatosporales</taxon>
        <taxon>Streptomycetaceae</taxon>
        <taxon>Streptomyces</taxon>
    </lineage>
</organism>
<evidence type="ECO:0000256" key="4">
    <source>
        <dbReference type="SAM" id="MobiDB-lite"/>
    </source>
</evidence>
<dbReference type="Proteomes" id="UP000502665">
    <property type="component" value="Chromosome"/>
</dbReference>
<dbReference type="Pfam" id="PF01839">
    <property type="entry name" value="FG-GAP"/>
    <property type="match status" value="1"/>
</dbReference>
<evidence type="ECO:0000313" key="6">
    <source>
        <dbReference type="Proteomes" id="UP000502665"/>
    </source>
</evidence>
<evidence type="ECO:0000256" key="1">
    <source>
        <dbReference type="ARBA" id="ARBA00022729"/>
    </source>
</evidence>
<reference evidence="5" key="1">
    <citation type="submission" date="2020-03" db="EMBL/GenBank/DDBJ databases">
        <title>Molecular networking-based the target discovery of potent antiproliferative macrolactams: 5/6/7/16 polycyclic ansamycins and glycosylated trienomycin from Streptomyces cacaoi subsp. asoensis.</title>
        <authorList>
            <person name="Liu L.-L."/>
        </authorList>
    </citation>
    <scope>NUCLEOTIDE SEQUENCE [LARGE SCALE GENOMIC DNA]</scope>
    <source>
        <strain evidence="5">H2S5</strain>
    </source>
</reference>
<keyword evidence="6" id="KW-1185">Reference proteome</keyword>
<dbReference type="InterPro" id="IPR028994">
    <property type="entry name" value="Integrin_alpha_N"/>
</dbReference>
<dbReference type="RefSeq" id="WP_171397220.1">
    <property type="nucleotide sequence ID" value="NZ_CP049838.1"/>
</dbReference>
<gene>
    <name evidence="5" type="ORF">G9272_16205</name>
</gene>
<dbReference type="PANTHER" id="PTHR36220:SF1">
    <property type="entry name" value="GAMMA TUBULIN COMPLEX COMPONENT C-TERMINAL DOMAIN-CONTAINING PROTEIN"/>
    <property type="match status" value="1"/>
</dbReference>
<protein>
    <submittedName>
        <fullName evidence="5">VCBS repeat-containing protein</fullName>
    </submittedName>
</protein>
<dbReference type="SMART" id="SM00191">
    <property type="entry name" value="Int_alpha"/>
    <property type="match status" value="3"/>
</dbReference>
<dbReference type="PANTHER" id="PTHR36220">
    <property type="entry name" value="UNNAMED PRODUCT"/>
    <property type="match status" value="1"/>
</dbReference>
<dbReference type="EMBL" id="CP049838">
    <property type="protein sequence ID" value="QJT01663.1"/>
    <property type="molecule type" value="Genomic_DNA"/>
</dbReference>
<dbReference type="Gene3D" id="2.130.10.130">
    <property type="entry name" value="Integrin alpha, N-terminal"/>
    <property type="match status" value="2"/>
</dbReference>
<evidence type="ECO:0000313" key="5">
    <source>
        <dbReference type="EMBL" id="QJT01663.1"/>
    </source>
</evidence>
<sequence>MSARGHRTGDSTVRRRPSGRRHQTPAGSGVRRIAAGSLAAALLLLGLGTGAPPAAAAVACTAGTSSDFNGDGVRDTAIADPDATVSGHARAGLVHIVLGGGKGVVEISQDTANVADAPEDGDQFGFSLAVYDANKDGCSDLAVGIPYEDVGTVKDAGYVQVIYGSTTAVGSEFNSKGFVQGETQPLGGGPETDDWLGYAVAAGTSSTGFPFLVIGVPGEDGAAGADIGVIGYVYGTDYQAASVGQDTTGVWEDAEPYDRFGASVSATDRHFVVGAPGESLGTAAFAGGVVAFRPSINTNGIPDPLFGMGQARTVGTNPDLAAQTDDRYGAALAMAPYRPTGAATITDSLLAVGVPGEDLGTTVDAGAVHVYHVKADGTVVLLNWIDQNQENVAGDVEGVAEAGDFFGQRLAAVNTTTNVVSTAATVRLAVGVPGEESTEDAPEAGGVQIFPMIGAPGASDAWIEPGNGIPSGPSARTYAGIGLGASPSLLYVGVPYGPAEGRAVHGFPWNVASGGAPTQTWKPGEGGIPAGGAAFGTAVR</sequence>
<proteinExistence type="predicted"/>